<comment type="caution">
    <text evidence="1">The sequence shown here is derived from an EMBL/GenBank/DDBJ whole genome shotgun (WGS) entry which is preliminary data.</text>
</comment>
<protein>
    <submittedName>
        <fullName evidence="1">Uncharacterized protein</fullName>
    </submittedName>
</protein>
<keyword evidence="2" id="KW-1185">Reference proteome</keyword>
<reference evidence="1" key="1">
    <citation type="submission" date="2023-10" db="EMBL/GenBank/DDBJ databases">
        <authorList>
            <person name="Rodriguez Cubillos JULIANA M."/>
            <person name="De Vega J."/>
        </authorList>
    </citation>
    <scope>NUCLEOTIDE SEQUENCE</scope>
</reference>
<evidence type="ECO:0000313" key="2">
    <source>
        <dbReference type="Proteomes" id="UP001177021"/>
    </source>
</evidence>
<dbReference type="Proteomes" id="UP001177021">
    <property type="component" value="Unassembled WGS sequence"/>
</dbReference>
<evidence type="ECO:0000313" key="1">
    <source>
        <dbReference type="EMBL" id="CAJ2636929.1"/>
    </source>
</evidence>
<proteinExistence type="predicted"/>
<sequence length="323" mass="36757">MYDLELGTFFNSRDVVFCENEFPLAAEVSPSDVPQSSINDMVQSNSSFMNDVEEDDLSPPISKISDHSSTQVDETIVLNDHYEPSATQPAMKEREEPLVNDNFEDLGRDHHIKIPSTKLQDYDTTTISKIGPSQSSNAQSRSSGTPYPLAHYVNYANFSPQHKHFLAEILAGIEPQTFAEAVKYERWQQAMQNEIDALENNSTWTVETLPPNKKAIGCKWVYKIKYHSNGTIERFKAILVILRNNQVEGLDYNETFVAVVKMVTVRTFLAIAAAKRWELHQMDVHNAFLHGELNEEVYMKLSPSFKYSKRNQVCVVYGSLYMA</sequence>
<name>A0ACB0IWG3_TRIPR</name>
<dbReference type="EMBL" id="CASHSV030000013">
    <property type="protein sequence ID" value="CAJ2636929.1"/>
    <property type="molecule type" value="Genomic_DNA"/>
</dbReference>
<gene>
    <name evidence="1" type="ORF">MILVUS5_LOCUS7350</name>
</gene>
<accession>A0ACB0IWG3</accession>
<organism evidence="1 2">
    <name type="scientific">Trifolium pratense</name>
    <name type="common">Red clover</name>
    <dbReference type="NCBI Taxonomy" id="57577"/>
    <lineage>
        <taxon>Eukaryota</taxon>
        <taxon>Viridiplantae</taxon>
        <taxon>Streptophyta</taxon>
        <taxon>Embryophyta</taxon>
        <taxon>Tracheophyta</taxon>
        <taxon>Spermatophyta</taxon>
        <taxon>Magnoliopsida</taxon>
        <taxon>eudicotyledons</taxon>
        <taxon>Gunneridae</taxon>
        <taxon>Pentapetalae</taxon>
        <taxon>rosids</taxon>
        <taxon>fabids</taxon>
        <taxon>Fabales</taxon>
        <taxon>Fabaceae</taxon>
        <taxon>Papilionoideae</taxon>
        <taxon>50 kb inversion clade</taxon>
        <taxon>NPAAA clade</taxon>
        <taxon>Hologalegina</taxon>
        <taxon>IRL clade</taxon>
        <taxon>Trifolieae</taxon>
        <taxon>Trifolium</taxon>
    </lineage>
</organism>